<name>C3XA23_OXAFO</name>
<feature type="active site" description="Proton donor" evidence="5">
    <location>
        <position position="131"/>
    </location>
</feature>
<dbReference type="GeneID" id="77134953"/>
<dbReference type="GO" id="GO:0005829">
    <property type="term" value="C:cytosol"/>
    <property type="evidence" value="ECO:0007669"/>
    <property type="project" value="TreeGrafter"/>
</dbReference>
<comment type="function">
    <text evidence="2 7">Catalyzes the epimerization of the C3' and C5'positions of dTDP-6-deoxy-D-xylo-4-hexulose, forming dTDP-6-deoxy-L-lyxo-4-hexulose.</text>
</comment>
<feature type="active site" description="Proton acceptor" evidence="5">
    <location>
        <position position="61"/>
    </location>
</feature>
<reference evidence="8 9" key="1">
    <citation type="submission" date="2009-02" db="EMBL/GenBank/DDBJ databases">
        <title>The Genome Sequence of Oxalobacter formigenes OXCC13.</title>
        <authorList>
            <consortium name="The Broad Institute Genome Sequencing Platform"/>
            <person name="Ward D."/>
            <person name="Young S.K."/>
            <person name="Kodira C.D."/>
            <person name="Zeng Q."/>
            <person name="Koehrsen M."/>
            <person name="Alvarado L."/>
            <person name="Berlin A."/>
            <person name="Borenstein D."/>
            <person name="Chen Z."/>
            <person name="Engels R."/>
            <person name="Freedman E."/>
            <person name="Gellesch M."/>
            <person name="Goldberg J."/>
            <person name="Griggs A."/>
            <person name="Gujja S."/>
            <person name="Heiman D."/>
            <person name="Hepburn T."/>
            <person name="Howarth C."/>
            <person name="Jen D."/>
            <person name="Larson L."/>
            <person name="Lewis B."/>
            <person name="Mehta T."/>
            <person name="Park D."/>
            <person name="Pearson M."/>
            <person name="Roberts A."/>
            <person name="Saif S."/>
            <person name="Shea T."/>
            <person name="Shenoy N."/>
            <person name="Sisk P."/>
            <person name="Stolte C."/>
            <person name="Sykes S."/>
            <person name="Walk T."/>
            <person name="White J."/>
            <person name="Yandava C."/>
            <person name="Allison M.J."/>
            <person name="Lander E."/>
            <person name="Nusbaum C."/>
            <person name="Galagan J."/>
            <person name="Birren B."/>
        </authorList>
    </citation>
    <scope>NUCLEOTIDE SEQUENCE [LARGE SCALE GENOMIC DNA]</scope>
    <source>
        <strain evidence="8 9">OXCC13</strain>
    </source>
</reference>
<evidence type="ECO:0000256" key="3">
    <source>
        <dbReference type="ARBA" id="ARBA00012098"/>
    </source>
</evidence>
<accession>C3XA23</accession>
<dbReference type="HOGENOM" id="CLU_090940_1_1_4"/>
<dbReference type="OrthoDB" id="9800680at2"/>
<dbReference type="GO" id="GO:0000271">
    <property type="term" value="P:polysaccharide biosynthetic process"/>
    <property type="evidence" value="ECO:0007669"/>
    <property type="project" value="TreeGrafter"/>
</dbReference>
<evidence type="ECO:0000256" key="6">
    <source>
        <dbReference type="PIRSR" id="PIRSR600888-3"/>
    </source>
</evidence>
<proteinExistence type="inferred from homology"/>
<evidence type="ECO:0000313" key="8">
    <source>
        <dbReference type="EMBL" id="EEO30049.1"/>
    </source>
</evidence>
<dbReference type="SUPFAM" id="SSF51182">
    <property type="entry name" value="RmlC-like cupins"/>
    <property type="match status" value="1"/>
</dbReference>
<keyword evidence="9" id="KW-1185">Reference proteome</keyword>
<dbReference type="AlphaFoldDB" id="C3XA23"/>
<dbReference type="EMBL" id="GG658170">
    <property type="protein sequence ID" value="EEO30049.1"/>
    <property type="molecule type" value="Genomic_DNA"/>
</dbReference>
<feature type="site" description="Participates in a stacking interaction with the thymidine ring of dTDP-4-oxo-6-deoxyglucose" evidence="6">
    <location>
        <position position="137"/>
    </location>
</feature>
<gene>
    <name evidence="8" type="primary">rfbC</name>
    <name evidence="8" type="ORF">OFBG_01077</name>
</gene>
<dbReference type="STRING" id="847.BRW83_1065"/>
<keyword evidence="7 8" id="KW-0413">Isomerase</keyword>
<comment type="pathway">
    <text evidence="7">Carbohydrate biosynthesis; dTDP-L-rhamnose biosynthesis.</text>
</comment>
<dbReference type="RefSeq" id="WP_005880911.1">
    <property type="nucleotide sequence ID" value="NZ_CP019430.1"/>
</dbReference>
<evidence type="ECO:0000313" key="9">
    <source>
        <dbReference type="Proteomes" id="UP000005089"/>
    </source>
</evidence>
<dbReference type="Gene3D" id="2.60.120.10">
    <property type="entry name" value="Jelly Rolls"/>
    <property type="match status" value="1"/>
</dbReference>
<dbReference type="PANTHER" id="PTHR21047">
    <property type="entry name" value="DTDP-6-DEOXY-D-GLUCOSE-3,5 EPIMERASE"/>
    <property type="match status" value="1"/>
</dbReference>
<comment type="catalytic activity">
    <reaction evidence="1 7">
        <text>dTDP-4-dehydro-6-deoxy-alpha-D-glucose = dTDP-4-dehydro-beta-L-rhamnose</text>
        <dbReference type="Rhea" id="RHEA:16969"/>
        <dbReference type="ChEBI" id="CHEBI:57649"/>
        <dbReference type="ChEBI" id="CHEBI:62830"/>
        <dbReference type="EC" id="5.1.3.13"/>
    </reaction>
</comment>
<protein>
    <recommendedName>
        <fullName evidence="4 7">dTDP-4-dehydrorhamnose 3,5-epimerase</fullName>
        <ecNumber evidence="3 7">5.1.3.13</ecNumber>
    </recommendedName>
    <alternativeName>
        <fullName evidence="7">Thymidine diphospho-4-keto-rhamnose 3,5-epimerase</fullName>
    </alternativeName>
</protein>
<dbReference type="NCBIfam" id="TIGR01221">
    <property type="entry name" value="rmlC"/>
    <property type="match status" value="1"/>
</dbReference>
<evidence type="ECO:0000256" key="2">
    <source>
        <dbReference type="ARBA" id="ARBA00001997"/>
    </source>
</evidence>
<evidence type="ECO:0000256" key="4">
    <source>
        <dbReference type="ARBA" id="ARBA00019595"/>
    </source>
</evidence>
<dbReference type="Pfam" id="PF00908">
    <property type="entry name" value="dTDP_sugar_isom"/>
    <property type="match status" value="1"/>
</dbReference>
<evidence type="ECO:0000256" key="5">
    <source>
        <dbReference type="PIRSR" id="PIRSR600888-1"/>
    </source>
</evidence>
<comment type="similarity">
    <text evidence="7">Belongs to the dTDP-4-dehydrorhamnose 3,5-epimerase family.</text>
</comment>
<dbReference type="InterPro" id="IPR014710">
    <property type="entry name" value="RmlC-like_jellyroll"/>
</dbReference>
<dbReference type="CDD" id="cd00438">
    <property type="entry name" value="cupin_RmlC"/>
    <property type="match status" value="1"/>
</dbReference>
<dbReference type="InterPro" id="IPR011051">
    <property type="entry name" value="RmlC_Cupin_sf"/>
</dbReference>
<dbReference type="EC" id="5.1.3.13" evidence="3 7"/>
<evidence type="ECO:0000256" key="1">
    <source>
        <dbReference type="ARBA" id="ARBA00001298"/>
    </source>
</evidence>
<evidence type="ECO:0000256" key="7">
    <source>
        <dbReference type="RuleBase" id="RU364069"/>
    </source>
</evidence>
<dbReference type="GO" id="GO:0008830">
    <property type="term" value="F:dTDP-4-dehydrorhamnose 3,5-epimerase activity"/>
    <property type="evidence" value="ECO:0007669"/>
    <property type="project" value="UniProtKB-UniRule"/>
</dbReference>
<dbReference type="InterPro" id="IPR000888">
    <property type="entry name" value="RmlC-like"/>
</dbReference>
<dbReference type="GO" id="GO:0019305">
    <property type="term" value="P:dTDP-rhamnose biosynthetic process"/>
    <property type="evidence" value="ECO:0007669"/>
    <property type="project" value="UniProtKB-UniRule"/>
</dbReference>
<sequence length="191" mass="21570">MNLIETSLDGVLIIEPKVFADSRGYFFESYNQESFKKAGLDYSFVQDNESKSVHGTIRGIHFQKGEFSQAKLVRVLEGNVLDVVVDLRMGSHTFGQHVAVELSGENKRQLLIPRGFGHGFSVLSETAVFSYKCDNFYMPASEGSILFNDPELAIDWQIPPDDILLSEKDKKSPGFQQYCRAPVFFSSEERK</sequence>
<dbReference type="Proteomes" id="UP000005089">
    <property type="component" value="Unassembled WGS sequence"/>
</dbReference>
<organism evidence="8 9">
    <name type="scientific">Oxalobacter formigenes OXCC13</name>
    <dbReference type="NCBI Taxonomy" id="556269"/>
    <lineage>
        <taxon>Bacteria</taxon>
        <taxon>Pseudomonadati</taxon>
        <taxon>Pseudomonadota</taxon>
        <taxon>Betaproteobacteria</taxon>
        <taxon>Burkholderiales</taxon>
        <taxon>Oxalobacteraceae</taxon>
        <taxon>Oxalobacter</taxon>
    </lineage>
</organism>
<comment type="subunit">
    <text evidence="7">Homodimer.</text>
</comment>
<dbReference type="UniPathway" id="UPA00124"/>
<dbReference type="PANTHER" id="PTHR21047:SF2">
    <property type="entry name" value="THYMIDINE DIPHOSPHO-4-KETO-RHAMNOSE 3,5-EPIMERASE"/>
    <property type="match status" value="1"/>
</dbReference>